<evidence type="ECO:0000256" key="3">
    <source>
        <dbReference type="ARBA" id="ARBA00022475"/>
    </source>
</evidence>
<keyword evidence="5 7" id="KW-1133">Transmembrane helix</keyword>
<evidence type="ECO:0000259" key="8">
    <source>
        <dbReference type="PROSITE" id="PS50850"/>
    </source>
</evidence>
<dbReference type="SUPFAM" id="SSF103473">
    <property type="entry name" value="MFS general substrate transporter"/>
    <property type="match status" value="1"/>
</dbReference>
<name>A0A1Y1S0N3_9SPIO</name>
<keyword evidence="4 7" id="KW-0812">Transmembrane</keyword>
<dbReference type="InterPro" id="IPR011701">
    <property type="entry name" value="MFS"/>
</dbReference>
<feature type="transmembrane region" description="Helical" evidence="7">
    <location>
        <begin position="81"/>
        <end position="99"/>
    </location>
</feature>
<dbReference type="InterPro" id="IPR050171">
    <property type="entry name" value="MFS_Transporters"/>
</dbReference>
<feature type="transmembrane region" description="Helical" evidence="7">
    <location>
        <begin position="20"/>
        <end position="42"/>
    </location>
</feature>
<sequence length="396" mass="41732">MALTEHPGGYTLKGLVMPIYAPAFLSYLAQGLTTSFVVLYALQLGAGPGAAGVIAALQHLGTLFFDIPAGRFTERFNLKRVYMFSTLFLGIFLFLIWFLDSLPFLIMLLIGFGAARTSWSISQVTVVRRLVDPGLRGRALANMGGLVRAGSFLGPVMGGYIADILSLGALFLSAALCTFISTALILLRTPETEEENGAPPVFRRIPETFRRYSRILLSAGTGVVILGVLRSARPVLLPLYGESLGLSLGQIGLVMGLSGLADSLLFYPAGIIYDRCGIKRGGVLCLGLFSLGLILLPLSGGFFSFALVSVFIGIGNGFGSGINMAMSAILAPDGEVGEFMGIWRLFTDAGVFSGPLAVGLITAALSLAAAPLALGALGLAGALYFQYSVHESNEKP</sequence>
<evidence type="ECO:0000313" key="10">
    <source>
        <dbReference type="Proteomes" id="UP000192343"/>
    </source>
</evidence>
<proteinExistence type="predicted"/>
<dbReference type="STRING" id="1963862.B4O97_04285"/>
<evidence type="ECO:0000256" key="6">
    <source>
        <dbReference type="ARBA" id="ARBA00023136"/>
    </source>
</evidence>
<feature type="domain" description="Major facilitator superfamily (MFS) profile" evidence="8">
    <location>
        <begin position="15"/>
        <end position="393"/>
    </location>
</feature>
<gene>
    <name evidence="9" type="ORF">B4O97_04285</name>
</gene>
<dbReference type="GO" id="GO:0005886">
    <property type="term" value="C:plasma membrane"/>
    <property type="evidence" value="ECO:0007669"/>
    <property type="project" value="UniProtKB-SubCell"/>
</dbReference>
<dbReference type="InterPro" id="IPR036259">
    <property type="entry name" value="MFS_trans_sf"/>
</dbReference>
<dbReference type="RefSeq" id="WP_083048670.1">
    <property type="nucleotide sequence ID" value="NZ_MWQY01000004.1"/>
</dbReference>
<dbReference type="PROSITE" id="PS50850">
    <property type="entry name" value="MFS"/>
    <property type="match status" value="1"/>
</dbReference>
<keyword evidence="2" id="KW-0813">Transport</keyword>
<comment type="caution">
    <text evidence="9">The sequence shown here is derived from an EMBL/GenBank/DDBJ whole genome shotgun (WGS) entry which is preliminary data.</text>
</comment>
<evidence type="ECO:0000256" key="5">
    <source>
        <dbReference type="ARBA" id="ARBA00022989"/>
    </source>
</evidence>
<dbReference type="GO" id="GO:0022857">
    <property type="term" value="F:transmembrane transporter activity"/>
    <property type="evidence" value="ECO:0007669"/>
    <property type="project" value="InterPro"/>
</dbReference>
<keyword evidence="6 7" id="KW-0472">Membrane</keyword>
<feature type="transmembrane region" description="Helical" evidence="7">
    <location>
        <begin position="105"/>
        <end position="127"/>
    </location>
</feature>
<evidence type="ECO:0000313" key="9">
    <source>
        <dbReference type="EMBL" id="ORC36850.1"/>
    </source>
</evidence>
<dbReference type="PANTHER" id="PTHR23517:SF3">
    <property type="entry name" value="INTEGRAL MEMBRANE TRANSPORT PROTEIN"/>
    <property type="match status" value="1"/>
</dbReference>
<dbReference type="Pfam" id="PF07690">
    <property type="entry name" value="MFS_1"/>
    <property type="match status" value="2"/>
</dbReference>
<feature type="transmembrane region" description="Helical" evidence="7">
    <location>
        <begin position="251"/>
        <end position="273"/>
    </location>
</feature>
<feature type="transmembrane region" description="Helical" evidence="7">
    <location>
        <begin position="139"/>
        <end position="161"/>
    </location>
</feature>
<dbReference type="CDD" id="cd17325">
    <property type="entry name" value="MFS_MdtG_SLC18_like"/>
    <property type="match status" value="1"/>
</dbReference>
<feature type="transmembrane region" description="Helical" evidence="7">
    <location>
        <begin position="212"/>
        <end position="231"/>
    </location>
</feature>
<accession>A0A1Y1S0N3</accession>
<evidence type="ECO:0000256" key="2">
    <source>
        <dbReference type="ARBA" id="ARBA00022448"/>
    </source>
</evidence>
<feature type="transmembrane region" description="Helical" evidence="7">
    <location>
        <begin position="167"/>
        <end position="187"/>
    </location>
</feature>
<dbReference type="Gene3D" id="1.20.1250.20">
    <property type="entry name" value="MFS general substrate transporter like domains"/>
    <property type="match status" value="2"/>
</dbReference>
<organism evidence="9 10">
    <name type="scientific">Marispirochaeta aestuarii</name>
    <dbReference type="NCBI Taxonomy" id="1963862"/>
    <lineage>
        <taxon>Bacteria</taxon>
        <taxon>Pseudomonadati</taxon>
        <taxon>Spirochaetota</taxon>
        <taxon>Spirochaetia</taxon>
        <taxon>Spirochaetales</taxon>
        <taxon>Spirochaetaceae</taxon>
        <taxon>Marispirochaeta</taxon>
    </lineage>
</organism>
<feature type="transmembrane region" description="Helical" evidence="7">
    <location>
        <begin position="356"/>
        <end position="385"/>
    </location>
</feature>
<dbReference type="PANTHER" id="PTHR23517">
    <property type="entry name" value="RESISTANCE PROTEIN MDTM, PUTATIVE-RELATED-RELATED"/>
    <property type="match status" value="1"/>
</dbReference>
<dbReference type="AlphaFoldDB" id="A0A1Y1S0N3"/>
<dbReference type="OrthoDB" id="3285241at2"/>
<dbReference type="Proteomes" id="UP000192343">
    <property type="component" value="Unassembled WGS sequence"/>
</dbReference>
<reference evidence="9 10" key="1">
    <citation type="submission" date="2017-03" db="EMBL/GenBank/DDBJ databases">
        <title>Draft Genome sequence of Marispirochaeta sp. strain JC444.</title>
        <authorList>
            <person name="Shivani Y."/>
            <person name="Subhash Y."/>
            <person name="Sasikala C."/>
            <person name="Ramana C."/>
        </authorList>
    </citation>
    <scope>NUCLEOTIDE SEQUENCE [LARGE SCALE GENOMIC DNA]</scope>
    <source>
        <strain evidence="9 10">JC444</strain>
    </source>
</reference>
<evidence type="ECO:0000256" key="7">
    <source>
        <dbReference type="SAM" id="Phobius"/>
    </source>
</evidence>
<comment type="subcellular location">
    <subcellularLocation>
        <location evidence="1">Cell membrane</location>
        <topology evidence="1">Multi-pass membrane protein</topology>
    </subcellularLocation>
</comment>
<keyword evidence="3" id="KW-1003">Cell membrane</keyword>
<feature type="transmembrane region" description="Helical" evidence="7">
    <location>
        <begin position="285"/>
        <end position="314"/>
    </location>
</feature>
<keyword evidence="10" id="KW-1185">Reference proteome</keyword>
<evidence type="ECO:0000256" key="1">
    <source>
        <dbReference type="ARBA" id="ARBA00004651"/>
    </source>
</evidence>
<dbReference type="InterPro" id="IPR020846">
    <property type="entry name" value="MFS_dom"/>
</dbReference>
<dbReference type="EMBL" id="MWQY01000004">
    <property type="protein sequence ID" value="ORC36850.1"/>
    <property type="molecule type" value="Genomic_DNA"/>
</dbReference>
<evidence type="ECO:0000256" key="4">
    <source>
        <dbReference type="ARBA" id="ARBA00022692"/>
    </source>
</evidence>
<protein>
    <recommendedName>
        <fullName evidence="8">Major facilitator superfamily (MFS) profile domain-containing protein</fullName>
    </recommendedName>
</protein>